<accession>A0A8C8UHV2</accession>
<dbReference type="Pfam" id="PF16297">
    <property type="entry name" value="DUF4939"/>
    <property type="match status" value="1"/>
</dbReference>
<evidence type="ECO:0000259" key="1">
    <source>
        <dbReference type="Pfam" id="PF16297"/>
    </source>
</evidence>
<keyword evidence="3" id="KW-1185">Reference proteome</keyword>
<dbReference type="Ensembl" id="ENSPEMT00000036072.1">
    <property type="protein sequence ID" value="ENSPEMP00000032061.1"/>
    <property type="gene ID" value="ENSPEMG00000027592.1"/>
</dbReference>
<sequence length="105" mass="11978">MQNKNKATDAPLTPNFRLQQNSIQFPELLDGDMEPFLKFIVQMDTCMLVNNKTFSNKLKVMFLTTCLKGPVLQWRCFSTQSQLPNPRLAFLEMASLIGNPGWPPT</sequence>
<evidence type="ECO:0000313" key="2">
    <source>
        <dbReference type="Ensembl" id="ENSPEMP00000032061.1"/>
    </source>
</evidence>
<reference evidence="3" key="1">
    <citation type="submission" date="2018-10" db="EMBL/GenBank/DDBJ databases">
        <title>Improved assembly of the deer mouse Peromyscus maniculatus genome.</title>
        <authorList>
            <person name="Lassance J.-M."/>
            <person name="Hoekstra H.E."/>
        </authorList>
    </citation>
    <scope>NUCLEOTIDE SEQUENCE [LARGE SCALE GENOMIC DNA]</scope>
</reference>
<evidence type="ECO:0000313" key="3">
    <source>
        <dbReference type="Proteomes" id="UP000694547"/>
    </source>
</evidence>
<reference evidence="2" key="3">
    <citation type="submission" date="2025-09" db="UniProtKB">
        <authorList>
            <consortium name="Ensembl"/>
        </authorList>
    </citation>
    <scope>IDENTIFICATION</scope>
</reference>
<feature type="domain" description="DUF4939" evidence="1">
    <location>
        <begin position="15"/>
        <end position="93"/>
    </location>
</feature>
<dbReference type="Proteomes" id="UP000694547">
    <property type="component" value="Unassembled WGS sequence"/>
</dbReference>
<reference evidence="2" key="2">
    <citation type="submission" date="2025-08" db="UniProtKB">
        <authorList>
            <consortium name="Ensembl"/>
        </authorList>
    </citation>
    <scope>IDENTIFICATION</scope>
</reference>
<dbReference type="InterPro" id="IPR032549">
    <property type="entry name" value="DUF4939"/>
</dbReference>
<dbReference type="AlphaFoldDB" id="A0A8C8UHV2"/>
<organism evidence="2 3">
    <name type="scientific">Peromyscus maniculatus bairdii</name>
    <name type="common">Prairie deer mouse</name>
    <dbReference type="NCBI Taxonomy" id="230844"/>
    <lineage>
        <taxon>Eukaryota</taxon>
        <taxon>Metazoa</taxon>
        <taxon>Chordata</taxon>
        <taxon>Craniata</taxon>
        <taxon>Vertebrata</taxon>
        <taxon>Euteleostomi</taxon>
        <taxon>Mammalia</taxon>
        <taxon>Eutheria</taxon>
        <taxon>Euarchontoglires</taxon>
        <taxon>Glires</taxon>
        <taxon>Rodentia</taxon>
        <taxon>Myomorpha</taxon>
        <taxon>Muroidea</taxon>
        <taxon>Cricetidae</taxon>
        <taxon>Neotominae</taxon>
        <taxon>Peromyscus</taxon>
    </lineage>
</organism>
<proteinExistence type="predicted"/>
<name>A0A8C8UHV2_PERMB</name>
<protein>
    <recommendedName>
        <fullName evidence="1">DUF4939 domain-containing protein</fullName>
    </recommendedName>
</protein>